<feature type="non-terminal residue" evidence="2">
    <location>
        <position position="351"/>
    </location>
</feature>
<dbReference type="InterPro" id="IPR050483">
    <property type="entry name" value="CoA-transferase_III_domain"/>
</dbReference>
<proteinExistence type="predicted"/>
<comment type="caution">
    <text evidence="2">The sequence shown here is derived from an EMBL/GenBank/DDBJ whole genome shotgun (WGS) entry which is preliminary data.</text>
</comment>
<evidence type="ECO:0000313" key="2">
    <source>
        <dbReference type="EMBL" id="KKN80006.1"/>
    </source>
</evidence>
<organism evidence="2">
    <name type="scientific">marine sediment metagenome</name>
    <dbReference type="NCBI Taxonomy" id="412755"/>
    <lineage>
        <taxon>unclassified sequences</taxon>
        <taxon>metagenomes</taxon>
        <taxon>ecological metagenomes</taxon>
    </lineage>
</organism>
<dbReference type="EMBL" id="LAZR01000238">
    <property type="protein sequence ID" value="KKN80006.1"/>
    <property type="molecule type" value="Genomic_DNA"/>
</dbReference>
<reference evidence="2" key="1">
    <citation type="journal article" date="2015" name="Nature">
        <title>Complex archaea that bridge the gap between prokaryotes and eukaryotes.</title>
        <authorList>
            <person name="Spang A."/>
            <person name="Saw J.H."/>
            <person name="Jorgensen S.L."/>
            <person name="Zaremba-Niedzwiedzka K."/>
            <person name="Martijn J."/>
            <person name="Lind A.E."/>
            <person name="van Eijk R."/>
            <person name="Schleper C."/>
            <person name="Guy L."/>
            <person name="Ettema T.J."/>
        </authorList>
    </citation>
    <scope>NUCLEOTIDE SEQUENCE</scope>
</reference>
<dbReference type="GO" id="GO:0008410">
    <property type="term" value="F:CoA-transferase activity"/>
    <property type="evidence" value="ECO:0007669"/>
    <property type="project" value="TreeGrafter"/>
</dbReference>
<evidence type="ECO:0000256" key="1">
    <source>
        <dbReference type="ARBA" id="ARBA00022679"/>
    </source>
</evidence>
<dbReference type="Pfam" id="PF02515">
    <property type="entry name" value="CoA_transf_3"/>
    <property type="match status" value="1"/>
</dbReference>
<sequence length="351" mass="38720">MEGPLTGVRVLEVANWLAAPAGCALLADFGAEVIKVEPPGGDPLRGFMAQMGIDVPVNFAFEHCNRGKKGMTLNLEPPGAREVLYRLVKGVDVVVTNLLPHRRQRYGLTYEELVEHRPDVVYVSVTGYGSEGPDRDRPGYDYAAFWARSGIMGLLGEPDDPPPPQRPGMGDNTTALLVAGSVAMALLQRDRTGQGQEVDISLHNTGIWVLANDVGAALVGVEAPRPSRRSVPNPLWNSYRTGDGRWLMLVMLVSDMYWPKFCRATGQEDLEEDPRFATFQSRYDNREELIALLDDVFAQRTLEEWARPLDEQGCIWAPAQTVKEVVSDPQTRARGAFTKINHPAAGEIELV</sequence>
<dbReference type="Gene3D" id="3.40.50.10540">
    <property type="entry name" value="Crotonobetainyl-coa:carnitine coa-transferase, domain 1"/>
    <property type="match status" value="1"/>
</dbReference>
<protein>
    <recommendedName>
        <fullName evidence="3">CoA transferase</fullName>
    </recommendedName>
</protein>
<dbReference type="AlphaFoldDB" id="A0A0F9W2X1"/>
<dbReference type="InterPro" id="IPR044855">
    <property type="entry name" value="CoA-Trfase_III_dom3_sf"/>
</dbReference>
<dbReference type="SUPFAM" id="SSF89796">
    <property type="entry name" value="CoA-transferase family III (CaiB/BaiF)"/>
    <property type="match status" value="1"/>
</dbReference>
<dbReference type="PANTHER" id="PTHR48207">
    <property type="entry name" value="SUCCINATE--HYDROXYMETHYLGLUTARATE COA-TRANSFERASE"/>
    <property type="match status" value="1"/>
</dbReference>
<name>A0A0F9W2X1_9ZZZZ</name>
<accession>A0A0F9W2X1</accession>
<dbReference type="Gene3D" id="3.30.1540.10">
    <property type="entry name" value="formyl-coa transferase, domain 3"/>
    <property type="match status" value="1"/>
</dbReference>
<dbReference type="PANTHER" id="PTHR48207:SF3">
    <property type="entry name" value="SUCCINATE--HYDROXYMETHYLGLUTARATE COA-TRANSFERASE"/>
    <property type="match status" value="1"/>
</dbReference>
<gene>
    <name evidence="2" type="ORF">LCGC14_0333880</name>
</gene>
<keyword evidence="1" id="KW-0808">Transferase</keyword>
<dbReference type="InterPro" id="IPR023606">
    <property type="entry name" value="CoA-Trfase_III_dom_1_sf"/>
</dbReference>
<evidence type="ECO:0008006" key="3">
    <source>
        <dbReference type="Google" id="ProtNLM"/>
    </source>
</evidence>
<dbReference type="InterPro" id="IPR003673">
    <property type="entry name" value="CoA-Trfase_fam_III"/>
</dbReference>